<organism evidence="1 2">
    <name type="scientific">Fluoribacter dumoffii</name>
    <dbReference type="NCBI Taxonomy" id="463"/>
    <lineage>
        <taxon>Bacteria</taxon>
        <taxon>Pseudomonadati</taxon>
        <taxon>Pseudomonadota</taxon>
        <taxon>Gammaproteobacteria</taxon>
        <taxon>Legionellales</taxon>
        <taxon>Legionellaceae</taxon>
        <taxon>Fluoribacter</taxon>
    </lineage>
</organism>
<evidence type="ECO:0000313" key="1">
    <source>
        <dbReference type="EMBL" id="STO21241.1"/>
    </source>
</evidence>
<dbReference type="EMBL" id="UGGT01000001">
    <property type="protein sequence ID" value="STO21241.1"/>
    <property type="molecule type" value="Genomic_DNA"/>
</dbReference>
<name>A0A377G9Q5_9GAMM</name>
<protein>
    <submittedName>
        <fullName evidence="1">Uncharacterized protein</fullName>
    </submittedName>
</protein>
<dbReference type="AlphaFoldDB" id="A0A377G9Q5"/>
<keyword evidence="2" id="KW-1185">Reference proteome</keyword>
<dbReference type="Proteomes" id="UP000254554">
    <property type="component" value="Unassembled WGS sequence"/>
</dbReference>
<dbReference type="STRING" id="1094715.GCA_000236165_01117"/>
<proteinExistence type="predicted"/>
<dbReference type="RefSeq" id="WP_010653522.1">
    <property type="nucleotide sequence ID" value="NZ_JAPHOO010000001.1"/>
</dbReference>
<sequence length="378" mass="43095">MQEKIDGINLKQVNYLISHIEKNLKKDNKTVNEHLFYIKSLLKQSIPLDGDEINIAKIYEAIHYIETMRIKVTHSIFFENVVTMADLMQKRGEILLPAYERKEKPINLMHQIDPVPANAENQFGSLHNVLVALILPHYQFLNEEKLRTTTKKPSIAWSYDYPLDDSNEIMNQAIGEWQANYIKRNSDATKAYRDFTRNTSIRGLTATTNKEVEDLLDYLIAGSDYPRTCGNTVREWLQANGGQDINRFLDALMLSGEFTPQKNASLLNTKGIEQGWCIENGKVVFLYSAIVYSLNMEGEIMINDGKGKLTATLYPEHIKDYETGNYRVSPIMEVKAKIELNVVENEVIPSITQLNVTSFSPDLAKPEPKALNNTNTMV</sequence>
<gene>
    <name evidence="1" type="ORF">NCTC11370_01306</name>
</gene>
<evidence type="ECO:0000313" key="2">
    <source>
        <dbReference type="Proteomes" id="UP000254554"/>
    </source>
</evidence>
<reference evidence="1 2" key="1">
    <citation type="submission" date="2018-06" db="EMBL/GenBank/DDBJ databases">
        <authorList>
            <consortium name="Pathogen Informatics"/>
            <person name="Doyle S."/>
        </authorList>
    </citation>
    <scope>NUCLEOTIDE SEQUENCE [LARGE SCALE GENOMIC DNA]</scope>
    <source>
        <strain evidence="1 2">NCTC11370</strain>
    </source>
</reference>
<dbReference type="GeneID" id="93292110"/>
<accession>A0A377G9Q5</accession>
<dbReference type="OrthoDB" id="5633213at2"/>